<dbReference type="RefSeq" id="WP_066339460.1">
    <property type="nucleotide sequence ID" value="NZ_CP016503.1"/>
</dbReference>
<sequence>MSVLEKLVSKVEELCKKIETQKEELKNLKISNEELKHRLEQKEEELSRLLIAQSGEEQKLEAIFHRIDDALVDLHND</sequence>
<dbReference type="STRING" id="222136.BBW65_02905"/>
<dbReference type="AlphaFoldDB" id="A0A1B1U4Y4"/>
<proteinExistence type="predicted"/>
<name>A0A1B1U4Y4_9HELI</name>
<accession>A0A1B1U4Y4</accession>
<dbReference type="EMBL" id="CP016503">
    <property type="protein sequence ID" value="ANV97816.1"/>
    <property type="molecule type" value="Genomic_DNA"/>
</dbReference>
<dbReference type="KEGG" id="het:BBW65_02905"/>
<dbReference type="OrthoDB" id="5329456at2"/>
<gene>
    <name evidence="2" type="ORF">BBW65_02905</name>
</gene>
<evidence type="ECO:0000313" key="2">
    <source>
        <dbReference type="EMBL" id="ANV97816.1"/>
    </source>
</evidence>
<evidence type="ECO:0000313" key="3">
    <source>
        <dbReference type="Proteomes" id="UP000092884"/>
    </source>
</evidence>
<evidence type="ECO:0000256" key="1">
    <source>
        <dbReference type="SAM" id="Coils"/>
    </source>
</evidence>
<protein>
    <recommendedName>
        <fullName evidence="4">DUF904 domain-containing protein</fullName>
    </recommendedName>
</protein>
<feature type="coiled-coil region" evidence="1">
    <location>
        <begin position="1"/>
        <end position="59"/>
    </location>
</feature>
<reference evidence="3" key="1">
    <citation type="submission" date="2016-07" db="EMBL/GenBank/DDBJ databases">
        <authorList>
            <person name="Florea S."/>
            <person name="Webb J.S."/>
            <person name="Jaromczyk J."/>
            <person name="Schardl C.L."/>
        </authorList>
    </citation>
    <scope>NUCLEOTIDE SEQUENCE [LARGE SCALE GENOMIC DNA]</scope>
    <source>
        <strain evidence="3">MIT 01-6242</strain>
    </source>
</reference>
<dbReference type="Proteomes" id="UP000092884">
    <property type="component" value="Chromosome"/>
</dbReference>
<keyword evidence="3" id="KW-1185">Reference proteome</keyword>
<evidence type="ECO:0008006" key="4">
    <source>
        <dbReference type="Google" id="ProtNLM"/>
    </source>
</evidence>
<keyword evidence="1" id="KW-0175">Coiled coil</keyword>
<organism evidence="2 3">
    <name type="scientific">Helicobacter enhydrae</name>
    <dbReference type="NCBI Taxonomy" id="222136"/>
    <lineage>
        <taxon>Bacteria</taxon>
        <taxon>Pseudomonadati</taxon>
        <taxon>Campylobacterota</taxon>
        <taxon>Epsilonproteobacteria</taxon>
        <taxon>Campylobacterales</taxon>
        <taxon>Helicobacteraceae</taxon>
        <taxon>Helicobacter</taxon>
    </lineage>
</organism>